<keyword evidence="1" id="KW-0677">Repeat</keyword>
<dbReference type="SUPFAM" id="SSF48452">
    <property type="entry name" value="TPR-like"/>
    <property type="match status" value="2"/>
</dbReference>
<evidence type="ECO:0000256" key="1">
    <source>
        <dbReference type="ARBA" id="ARBA00022737"/>
    </source>
</evidence>
<reference evidence="5 6" key="1">
    <citation type="submission" date="2022-03" db="EMBL/GenBank/DDBJ databases">
        <title>Parabacteroides sp. nov. isolated from swine feces.</title>
        <authorList>
            <person name="Bak J.E."/>
        </authorList>
    </citation>
    <scope>NUCLEOTIDE SEQUENCE [LARGE SCALE GENOMIC DNA]</scope>
    <source>
        <strain evidence="5 6">AGMB00274</strain>
    </source>
</reference>
<dbReference type="InterPro" id="IPR019734">
    <property type="entry name" value="TPR_rpt"/>
</dbReference>
<evidence type="ECO:0000256" key="2">
    <source>
        <dbReference type="ARBA" id="ARBA00022803"/>
    </source>
</evidence>
<accession>A0ABT0C5W8</accession>
<dbReference type="Proteomes" id="UP001165444">
    <property type="component" value="Unassembled WGS sequence"/>
</dbReference>
<dbReference type="PANTHER" id="PTHR44858:SF1">
    <property type="entry name" value="UDP-N-ACETYLGLUCOSAMINE--PEPTIDE N-ACETYLGLUCOSAMINYLTRANSFERASE SPINDLY-RELATED"/>
    <property type="match status" value="1"/>
</dbReference>
<dbReference type="PANTHER" id="PTHR44858">
    <property type="entry name" value="TETRATRICOPEPTIDE REPEAT PROTEIN 6"/>
    <property type="match status" value="1"/>
</dbReference>
<sequence>MGKRFIFLSIFFISCGFGSLSAQTYEEWIQKSCDYFDKNDLVSAEEALKNAMREEPGNPANFALLCNLGTIQRRQGKKQEAIVSYTAALSRHPKSVTILENRASLYTELGEIDKAINDYNALLIVDPEHQESLYARGLLYLAQKKYAAAEGDFDKILQLNEKSVLARMGYAILEKTRGNYDESERIYNYLIDKMPRDWILYEGRADLYFLMGKNARAMSDINRIFVESTPNASLYILRGKVKLAQYEKESAKKDFLKAQEMGYDQAIVEELLRMCE</sequence>
<dbReference type="RefSeq" id="WP_022454571.1">
    <property type="nucleotide sequence ID" value="NZ_JAKZMM010000078.1"/>
</dbReference>
<protein>
    <submittedName>
        <fullName evidence="5">Tetratricopeptide repeat protein</fullName>
    </submittedName>
</protein>
<dbReference type="SMART" id="SM00028">
    <property type="entry name" value="TPR"/>
    <property type="match status" value="5"/>
</dbReference>
<feature type="repeat" description="TPR" evidence="3">
    <location>
        <begin position="96"/>
        <end position="129"/>
    </location>
</feature>
<dbReference type="InterPro" id="IPR050498">
    <property type="entry name" value="Ycf3"/>
</dbReference>
<gene>
    <name evidence="5" type="ORF">MUN53_17560</name>
</gene>
<feature type="repeat" description="TPR" evidence="3">
    <location>
        <begin position="62"/>
        <end position="95"/>
    </location>
</feature>
<dbReference type="Gene3D" id="1.25.40.10">
    <property type="entry name" value="Tetratricopeptide repeat domain"/>
    <property type="match status" value="2"/>
</dbReference>
<keyword evidence="4" id="KW-0732">Signal</keyword>
<evidence type="ECO:0000313" key="6">
    <source>
        <dbReference type="Proteomes" id="UP001165444"/>
    </source>
</evidence>
<name>A0ABT0C5W8_9BACT</name>
<dbReference type="Pfam" id="PF13432">
    <property type="entry name" value="TPR_16"/>
    <property type="match status" value="3"/>
</dbReference>
<feature type="repeat" description="TPR" evidence="3">
    <location>
        <begin position="130"/>
        <end position="163"/>
    </location>
</feature>
<organism evidence="5 6">
    <name type="scientific">Parabacteroides faecalis</name>
    <dbReference type="NCBI Taxonomy" id="2924040"/>
    <lineage>
        <taxon>Bacteria</taxon>
        <taxon>Pseudomonadati</taxon>
        <taxon>Bacteroidota</taxon>
        <taxon>Bacteroidia</taxon>
        <taxon>Bacteroidales</taxon>
        <taxon>Tannerellaceae</taxon>
        <taxon>Parabacteroides</taxon>
    </lineage>
</organism>
<evidence type="ECO:0000256" key="4">
    <source>
        <dbReference type="SAM" id="SignalP"/>
    </source>
</evidence>
<comment type="caution">
    <text evidence="5">The sequence shown here is derived from an EMBL/GenBank/DDBJ whole genome shotgun (WGS) entry which is preliminary data.</text>
</comment>
<keyword evidence="6" id="KW-1185">Reference proteome</keyword>
<feature type="chain" id="PRO_5045839810" evidence="4">
    <location>
        <begin position="23"/>
        <end position="276"/>
    </location>
</feature>
<dbReference type="PROSITE" id="PS51257">
    <property type="entry name" value="PROKAR_LIPOPROTEIN"/>
    <property type="match status" value="1"/>
</dbReference>
<dbReference type="InterPro" id="IPR011990">
    <property type="entry name" value="TPR-like_helical_dom_sf"/>
</dbReference>
<dbReference type="EMBL" id="JAKZMM010000078">
    <property type="protein sequence ID" value="MCJ2382389.1"/>
    <property type="molecule type" value="Genomic_DNA"/>
</dbReference>
<evidence type="ECO:0000313" key="5">
    <source>
        <dbReference type="EMBL" id="MCJ2382389.1"/>
    </source>
</evidence>
<keyword evidence="2 3" id="KW-0802">TPR repeat</keyword>
<proteinExistence type="predicted"/>
<evidence type="ECO:0000256" key="3">
    <source>
        <dbReference type="PROSITE-ProRule" id="PRU00339"/>
    </source>
</evidence>
<dbReference type="PROSITE" id="PS50005">
    <property type="entry name" value="TPR"/>
    <property type="match status" value="3"/>
</dbReference>
<feature type="signal peptide" evidence="4">
    <location>
        <begin position="1"/>
        <end position="22"/>
    </location>
</feature>